<dbReference type="PANTHER" id="PTHR30204:SF96">
    <property type="entry name" value="CHROMOSOME-ANCHORING PROTEIN RACA"/>
    <property type="match status" value="1"/>
</dbReference>
<keyword evidence="1" id="KW-0238">DNA-binding</keyword>
<sequence length="197" mass="22251">MTHATDGTRRIGALARETGLSIRTLRYYDRLGLLTPSARTEGGHRCYDADDVRRLHRVLALRGFGLPLARIRALLDAEPDHDPAELIRRQLDVVEERLRQTAELRIRLLGVLGALDAAADGSTEALLDVIEEMTAVARPLTPEQVAGLGEARRRWAESLGEEELRALHHRRAEIFATLGEEERRRLTDRRRRAFAQP</sequence>
<proteinExistence type="predicted"/>
<protein>
    <submittedName>
        <fullName evidence="3">MerR family transcriptional regulator</fullName>
    </submittedName>
</protein>
<evidence type="ECO:0000313" key="3">
    <source>
        <dbReference type="EMBL" id="NEV91298.1"/>
    </source>
</evidence>
<name>A0A6B3QUA1_STRTE</name>
<dbReference type="RefSeq" id="WP_161379101.1">
    <property type="nucleotide sequence ID" value="NZ_JAAIFS010000008.1"/>
</dbReference>
<dbReference type="InterPro" id="IPR000551">
    <property type="entry name" value="MerR-type_HTH_dom"/>
</dbReference>
<feature type="domain" description="HTH merR-type" evidence="2">
    <location>
        <begin position="10"/>
        <end position="77"/>
    </location>
</feature>
<gene>
    <name evidence="3" type="ORF">GUR47_32185</name>
</gene>
<dbReference type="SMART" id="SM00422">
    <property type="entry name" value="HTH_MERR"/>
    <property type="match status" value="1"/>
</dbReference>
<dbReference type="PROSITE" id="PS00552">
    <property type="entry name" value="HTH_MERR_1"/>
    <property type="match status" value="1"/>
</dbReference>
<dbReference type="InterPro" id="IPR009061">
    <property type="entry name" value="DNA-bd_dom_put_sf"/>
</dbReference>
<dbReference type="EMBL" id="JAAIFS010000008">
    <property type="protein sequence ID" value="NEV91298.1"/>
    <property type="molecule type" value="Genomic_DNA"/>
</dbReference>
<reference evidence="3" key="1">
    <citation type="journal article" date="2020" name="Microorganisms">
        <title>Isolation, Genomic and Metabolomic Characterization of Streptomyces tendae VITAKN with Quorum Sensing Inhibitory Activity from Southern India.</title>
        <authorList>
            <person name="Ishaque N.M."/>
            <person name="Burgsdorf I."/>
            <person name="Limlingan Malit J.J."/>
            <person name="Saha S."/>
            <person name="Teta R."/>
            <person name="Ewe D."/>
            <person name="Kannabiran K."/>
            <person name="Hrouzek P."/>
            <person name="Steindler L."/>
            <person name="Costantino V."/>
            <person name="Saurav K."/>
        </authorList>
    </citation>
    <scope>NUCLEOTIDE SEQUENCE</scope>
    <source>
        <strain evidence="3">VITAKN</strain>
    </source>
</reference>
<dbReference type="PRINTS" id="PR00040">
    <property type="entry name" value="HTHMERR"/>
</dbReference>
<dbReference type="GO" id="GO:0003677">
    <property type="term" value="F:DNA binding"/>
    <property type="evidence" value="ECO:0007669"/>
    <property type="project" value="UniProtKB-KW"/>
</dbReference>
<dbReference type="Gene3D" id="1.10.1660.10">
    <property type="match status" value="1"/>
</dbReference>
<accession>A0A6B3QUA1</accession>
<organism evidence="3">
    <name type="scientific">Streptomyces tendae</name>
    <dbReference type="NCBI Taxonomy" id="1932"/>
    <lineage>
        <taxon>Bacteria</taxon>
        <taxon>Bacillati</taxon>
        <taxon>Actinomycetota</taxon>
        <taxon>Actinomycetes</taxon>
        <taxon>Kitasatosporales</taxon>
        <taxon>Streptomycetaceae</taxon>
        <taxon>Streptomyces</taxon>
    </lineage>
</organism>
<comment type="caution">
    <text evidence="3">The sequence shown here is derived from an EMBL/GenBank/DDBJ whole genome shotgun (WGS) entry which is preliminary data.</text>
</comment>
<dbReference type="InterPro" id="IPR047057">
    <property type="entry name" value="MerR_fam"/>
</dbReference>
<evidence type="ECO:0000259" key="2">
    <source>
        <dbReference type="PROSITE" id="PS50937"/>
    </source>
</evidence>
<dbReference type="PROSITE" id="PS50937">
    <property type="entry name" value="HTH_MERR_2"/>
    <property type="match status" value="1"/>
</dbReference>
<dbReference type="PANTHER" id="PTHR30204">
    <property type="entry name" value="REDOX-CYCLING DRUG-SENSING TRANSCRIPTIONAL ACTIVATOR SOXR"/>
    <property type="match status" value="1"/>
</dbReference>
<dbReference type="GO" id="GO:0003700">
    <property type="term" value="F:DNA-binding transcription factor activity"/>
    <property type="evidence" value="ECO:0007669"/>
    <property type="project" value="InterPro"/>
</dbReference>
<evidence type="ECO:0000256" key="1">
    <source>
        <dbReference type="ARBA" id="ARBA00023125"/>
    </source>
</evidence>
<dbReference type="AlphaFoldDB" id="A0A6B3QUA1"/>
<dbReference type="Pfam" id="PF13411">
    <property type="entry name" value="MerR_1"/>
    <property type="match status" value="1"/>
</dbReference>
<dbReference type="SUPFAM" id="SSF46955">
    <property type="entry name" value="Putative DNA-binding domain"/>
    <property type="match status" value="1"/>
</dbReference>